<accession>A0AAE5C3I7</accession>
<comment type="caution">
    <text evidence="3">The sequence shown here is derived from an EMBL/GenBank/DDBJ whole genome shotgun (WGS) entry which is preliminary data.</text>
</comment>
<evidence type="ECO:0000259" key="2">
    <source>
        <dbReference type="Pfam" id="PF00149"/>
    </source>
</evidence>
<protein>
    <recommendedName>
        <fullName evidence="2">Calcineurin-like phosphoesterase domain-containing protein</fullName>
    </recommendedName>
</protein>
<evidence type="ECO:0000256" key="1">
    <source>
        <dbReference type="SAM" id="MobiDB-lite"/>
    </source>
</evidence>
<dbReference type="Gene3D" id="3.60.21.10">
    <property type="match status" value="1"/>
</dbReference>
<dbReference type="InterPro" id="IPR004843">
    <property type="entry name" value="Calcineurin-like_PHP"/>
</dbReference>
<proteinExistence type="predicted"/>
<gene>
    <name evidence="3" type="ORF">GR217_20460</name>
</gene>
<dbReference type="Proteomes" id="UP000661163">
    <property type="component" value="Unassembled WGS sequence"/>
</dbReference>
<dbReference type="Pfam" id="PF00149">
    <property type="entry name" value="Metallophos"/>
    <property type="match status" value="1"/>
</dbReference>
<feature type="region of interest" description="Disordered" evidence="1">
    <location>
        <begin position="77"/>
        <end position="141"/>
    </location>
</feature>
<dbReference type="GO" id="GO:0016787">
    <property type="term" value="F:hydrolase activity"/>
    <property type="evidence" value="ECO:0007669"/>
    <property type="project" value="InterPro"/>
</dbReference>
<dbReference type="InterPro" id="IPR029052">
    <property type="entry name" value="Metallo-depent_PP-like"/>
</dbReference>
<reference evidence="3 4" key="1">
    <citation type="submission" date="2019-12" db="EMBL/GenBank/DDBJ databases">
        <title>Rhizobium genotypes associated with high levels of biological nitrogen fixation by grain legumes in a temperate-maritime cropping system.</title>
        <authorList>
            <person name="Maluk M."/>
            <person name="Francesc Ferrando Molina F."/>
            <person name="Lopez Del Egido L."/>
            <person name="Lafos M."/>
            <person name="Langarica-Fuentes A."/>
            <person name="Gebre Yohannes G."/>
            <person name="Young M.W."/>
            <person name="Martin P."/>
            <person name="Gantlett R."/>
            <person name="Kenicer G."/>
            <person name="Hawes C."/>
            <person name="Begg G.S."/>
            <person name="Quilliam R.S."/>
            <person name="Squire G.R."/>
            <person name="Poole P.S."/>
            <person name="Young P.W."/>
            <person name="Iannetta P.M."/>
            <person name="James E.K."/>
        </authorList>
    </citation>
    <scope>NUCLEOTIDE SEQUENCE [LARGE SCALE GENOMIC DNA]</scope>
    <source>
        <strain evidence="3 4">JHI985</strain>
    </source>
</reference>
<feature type="compositionally biased region" description="Basic residues" evidence="1">
    <location>
        <begin position="93"/>
        <end position="110"/>
    </location>
</feature>
<dbReference type="EMBL" id="WUFC01000017">
    <property type="protein sequence ID" value="NEI50070.1"/>
    <property type="molecule type" value="Genomic_DNA"/>
</dbReference>
<organism evidence="3 4">
    <name type="scientific">Rhizobium ruizarguesonis</name>
    <dbReference type="NCBI Taxonomy" id="2081791"/>
    <lineage>
        <taxon>Bacteria</taxon>
        <taxon>Pseudomonadati</taxon>
        <taxon>Pseudomonadota</taxon>
        <taxon>Alphaproteobacteria</taxon>
        <taxon>Hyphomicrobiales</taxon>
        <taxon>Rhizobiaceae</taxon>
        <taxon>Rhizobium/Agrobacterium group</taxon>
        <taxon>Rhizobium</taxon>
    </lineage>
</organism>
<evidence type="ECO:0000313" key="3">
    <source>
        <dbReference type="EMBL" id="NEI50070.1"/>
    </source>
</evidence>
<sequence length="141" mass="15457">MVTMLVHGRADLLGALLDHLRQESSSTSEPYRIFFLGDIIDRGPQSFEAMELVIQTLDELPGSKLLRGNHALARTRRRHSKDACGVGSTSRPYRNHAKCRTHDHRARPRIRPCGSSPGSESGTAVAGRPDDDSPLITGFAV</sequence>
<dbReference type="AlphaFoldDB" id="A0AAE5C3I7"/>
<evidence type="ECO:0000313" key="4">
    <source>
        <dbReference type="Proteomes" id="UP000661163"/>
    </source>
</evidence>
<dbReference type="SUPFAM" id="SSF56300">
    <property type="entry name" value="Metallo-dependent phosphatases"/>
    <property type="match status" value="1"/>
</dbReference>
<feature type="domain" description="Calcineurin-like phosphoesterase" evidence="2">
    <location>
        <begin position="6"/>
        <end position="71"/>
    </location>
</feature>
<name>A0AAE5C3I7_9HYPH</name>